<sequence length="352" mass="41360">MVKKPHRARSSVNCSEKLPTEKFYEKLNKYESSSELCGRYIDNIDSAYRSDENFIKLCGILVKFLNDKHSKGKKGETRCNRCYLLNYWIYEKLNNLPNYQSEKKLVLFANLKLIWDKVVEHLEYPKENRCELDPRIFLDTEWEAKKAFYESCENYKEIKLRSKLKESQCHTYRNYIEEKLSKYSNLDKSSLEEKIKDCSKTYKRSTNCNKQIDFTELIDNDKVSTLSNPKQSVEEKSFLSKIQAILTQPGGLQRLSSPQTLMKLIDNIRGSNNSPSTTLSTRLITIACSVLGILFLLYFWYMFTPYGAVIRIIVGKIKKFRYKRRQKKAKKLLADKSKSKENNSHYISYNAE</sequence>
<evidence type="ECO:0000313" key="3">
    <source>
        <dbReference type="EMBL" id="SBT00362.1"/>
    </source>
</evidence>
<dbReference type="SUPFAM" id="SSF48097">
    <property type="entry name" value="Regulator of G-protein signaling, RGS"/>
    <property type="match status" value="1"/>
</dbReference>
<evidence type="ECO:0000313" key="4">
    <source>
        <dbReference type="Proteomes" id="UP000078546"/>
    </source>
</evidence>
<feature type="transmembrane region" description="Helical" evidence="2">
    <location>
        <begin position="283"/>
        <end position="314"/>
    </location>
</feature>
<dbReference type="EMBL" id="FLQV01001872">
    <property type="protein sequence ID" value="SBT00362.1"/>
    <property type="molecule type" value="Genomic_DNA"/>
</dbReference>
<feature type="compositionally biased region" description="Basic and acidic residues" evidence="1">
    <location>
        <begin position="332"/>
        <end position="343"/>
    </location>
</feature>
<reference evidence="4" key="1">
    <citation type="submission" date="2016-05" db="EMBL/GenBank/DDBJ databases">
        <authorList>
            <person name="Naeem Raeece"/>
        </authorList>
    </citation>
    <scope>NUCLEOTIDE SEQUENCE [LARGE SCALE GENOMIC DNA]</scope>
</reference>
<organism evidence="3 4">
    <name type="scientific">Plasmodium ovale curtisi</name>
    <dbReference type="NCBI Taxonomy" id="864141"/>
    <lineage>
        <taxon>Eukaryota</taxon>
        <taxon>Sar</taxon>
        <taxon>Alveolata</taxon>
        <taxon>Apicomplexa</taxon>
        <taxon>Aconoidasida</taxon>
        <taxon>Haemosporida</taxon>
        <taxon>Plasmodiidae</taxon>
        <taxon>Plasmodium</taxon>
        <taxon>Plasmodium (Plasmodium)</taxon>
    </lineage>
</organism>
<dbReference type="Pfam" id="PF05795">
    <property type="entry name" value="Plasmodium_Vir"/>
    <property type="match status" value="1"/>
</dbReference>
<evidence type="ECO:0000256" key="1">
    <source>
        <dbReference type="SAM" id="MobiDB-lite"/>
    </source>
</evidence>
<proteinExistence type="predicted"/>
<feature type="region of interest" description="Disordered" evidence="1">
    <location>
        <begin position="331"/>
        <end position="352"/>
    </location>
</feature>
<evidence type="ECO:0000256" key="2">
    <source>
        <dbReference type="SAM" id="Phobius"/>
    </source>
</evidence>
<keyword evidence="2" id="KW-0472">Membrane</keyword>
<accession>A0A1A8X956</accession>
<dbReference type="AlphaFoldDB" id="A0A1A8X956"/>
<dbReference type="InterPro" id="IPR008780">
    <property type="entry name" value="Plasmodium_Vir"/>
</dbReference>
<dbReference type="InterPro" id="IPR036305">
    <property type="entry name" value="RGS_sf"/>
</dbReference>
<protein>
    <submittedName>
        <fullName evidence="3">PIR Superfamily Protein</fullName>
    </submittedName>
</protein>
<dbReference type="Proteomes" id="UP000078546">
    <property type="component" value="Unassembled WGS sequence"/>
</dbReference>
<keyword evidence="2" id="KW-0812">Transmembrane</keyword>
<name>A0A1A8X956_PLAOA</name>
<keyword evidence="2" id="KW-1133">Transmembrane helix</keyword>
<gene>
    <name evidence="3" type="ORF">POVCU1_059420</name>
</gene>